<proteinExistence type="inferred from homology"/>
<protein>
    <recommendedName>
        <fullName evidence="1">Acid phosphatase</fullName>
        <ecNumber evidence="1">3.1.3.2</ecNumber>
    </recommendedName>
</protein>
<accession>A0ABW5UQN6</accession>
<feature type="signal peptide" evidence="2">
    <location>
        <begin position="1"/>
        <end position="23"/>
    </location>
</feature>
<keyword evidence="1" id="KW-0378">Hydrolase</keyword>
<organism evidence="4 5">
    <name type="scientific">Comamonas terrae</name>
    <dbReference type="NCBI Taxonomy" id="673548"/>
    <lineage>
        <taxon>Bacteria</taxon>
        <taxon>Pseudomonadati</taxon>
        <taxon>Pseudomonadota</taxon>
        <taxon>Betaproteobacteria</taxon>
        <taxon>Burkholderiales</taxon>
        <taxon>Comamonadaceae</taxon>
        <taxon>Comamonas</taxon>
    </lineage>
</organism>
<reference evidence="5" key="1">
    <citation type="journal article" date="2019" name="Int. J. Syst. Evol. Microbiol.">
        <title>The Global Catalogue of Microorganisms (GCM) 10K type strain sequencing project: providing services to taxonomists for standard genome sequencing and annotation.</title>
        <authorList>
            <consortium name="The Broad Institute Genomics Platform"/>
            <consortium name="The Broad Institute Genome Sequencing Center for Infectious Disease"/>
            <person name="Wu L."/>
            <person name="Ma J."/>
        </authorList>
    </citation>
    <scope>NUCLEOTIDE SEQUENCE [LARGE SCALE GENOMIC DNA]</scope>
    <source>
        <strain evidence="5">TISTR 1906</strain>
    </source>
</reference>
<dbReference type="InterPro" id="IPR001011">
    <property type="entry name" value="Acid_Pase_classA_bac"/>
</dbReference>
<gene>
    <name evidence="4" type="ORF">ACFSW6_11840</name>
</gene>
<dbReference type="Gene3D" id="1.20.144.10">
    <property type="entry name" value="Phosphatidic acid phosphatase type 2/haloperoxidase"/>
    <property type="match status" value="1"/>
</dbReference>
<dbReference type="SMART" id="SM00014">
    <property type="entry name" value="acidPPc"/>
    <property type="match status" value="1"/>
</dbReference>
<dbReference type="RefSeq" id="WP_066476218.1">
    <property type="nucleotide sequence ID" value="NZ_BCNT01000005.1"/>
</dbReference>
<sequence>MNAPLGAALAASLALLAACTTTASPPESQPPVSAAQVGESRPGSGYLKGYLAHGELPDSLALLPPPPAADSAALAADGQAYRALTALRAGPRGAQAARDAQLRFPQAADAFACALGVEVSEQATPHLNMLLRRTLSDAGLATYKAKDHYQRTRPFVTFKEPSCTPADEPALARDGSYPSGHSAIGWAWALVLTEVAPERADALLQRGRSFAQSRGVCGAHWASDIEAGRLMGSAVVARLHDNAVFRAQLALARQEVAAARGKGKVPDAAACTAQQQVLDTSVRLAP</sequence>
<evidence type="ECO:0000256" key="1">
    <source>
        <dbReference type="PIRNR" id="PIRNR000897"/>
    </source>
</evidence>
<dbReference type="SUPFAM" id="SSF48317">
    <property type="entry name" value="Acid phosphatase/Vanadium-dependent haloperoxidase"/>
    <property type="match status" value="1"/>
</dbReference>
<comment type="similarity">
    <text evidence="1">Belongs to the class A bacterial acid phosphatase family.</text>
</comment>
<feature type="domain" description="Phosphatidic acid phosphatase type 2/haloperoxidase" evidence="3">
    <location>
        <begin position="128"/>
        <end position="240"/>
    </location>
</feature>
<dbReference type="PRINTS" id="PR00483">
    <property type="entry name" value="BACPHPHTASE"/>
</dbReference>
<keyword evidence="5" id="KW-1185">Reference proteome</keyword>
<feature type="chain" id="PRO_5046559044" description="Acid phosphatase" evidence="2">
    <location>
        <begin position="24"/>
        <end position="286"/>
    </location>
</feature>
<dbReference type="EC" id="3.1.3.2" evidence="1"/>
<evidence type="ECO:0000313" key="5">
    <source>
        <dbReference type="Proteomes" id="UP001597463"/>
    </source>
</evidence>
<name>A0ABW5UQN6_9BURK</name>
<evidence type="ECO:0000313" key="4">
    <source>
        <dbReference type="EMBL" id="MFD2754780.1"/>
    </source>
</evidence>
<dbReference type="Proteomes" id="UP001597463">
    <property type="component" value="Unassembled WGS sequence"/>
</dbReference>
<comment type="caution">
    <text evidence="4">The sequence shown here is derived from an EMBL/GenBank/DDBJ whole genome shotgun (WGS) entry which is preliminary data.</text>
</comment>
<comment type="catalytic activity">
    <reaction evidence="1">
        <text>a phosphate monoester + H2O = an alcohol + phosphate</text>
        <dbReference type="Rhea" id="RHEA:15017"/>
        <dbReference type="ChEBI" id="CHEBI:15377"/>
        <dbReference type="ChEBI" id="CHEBI:30879"/>
        <dbReference type="ChEBI" id="CHEBI:43474"/>
        <dbReference type="ChEBI" id="CHEBI:67140"/>
        <dbReference type="EC" id="3.1.3.2"/>
    </reaction>
</comment>
<evidence type="ECO:0000259" key="3">
    <source>
        <dbReference type="SMART" id="SM00014"/>
    </source>
</evidence>
<dbReference type="EMBL" id="JBHUMV010000005">
    <property type="protein sequence ID" value="MFD2754780.1"/>
    <property type="molecule type" value="Genomic_DNA"/>
</dbReference>
<evidence type="ECO:0000256" key="2">
    <source>
        <dbReference type="SAM" id="SignalP"/>
    </source>
</evidence>
<dbReference type="InterPro" id="IPR036938">
    <property type="entry name" value="PAP2/HPO_sf"/>
</dbReference>
<dbReference type="Pfam" id="PF01569">
    <property type="entry name" value="PAP2"/>
    <property type="match status" value="1"/>
</dbReference>
<keyword evidence="2" id="KW-0732">Signal</keyword>
<dbReference type="CDD" id="cd03397">
    <property type="entry name" value="PAP2_acid_phosphatase"/>
    <property type="match status" value="1"/>
</dbReference>
<dbReference type="InterPro" id="IPR000326">
    <property type="entry name" value="PAP2/HPO"/>
</dbReference>
<dbReference type="PIRSF" id="PIRSF000897">
    <property type="entry name" value="Acid_Ptase_ClsA"/>
    <property type="match status" value="1"/>
</dbReference>